<evidence type="ECO:0000313" key="2">
    <source>
        <dbReference type="Proteomes" id="UP000037931"/>
    </source>
</evidence>
<accession>A0A0N0VKK2</accession>
<gene>
    <name evidence="1" type="ORF">PF66_00593</name>
</gene>
<reference evidence="1 2" key="1">
    <citation type="journal article" date="2015" name="PLoS ONE">
        <title>Rice-Infecting Pseudomonas Genomes Are Highly Accessorized and Harbor Multiple Putative Virulence Mechanisms to Cause Sheath Brown Rot.</title>
        <authorList>
            <person name="Quibod I.L."/>
            <person name="Grande G."/>
            <person name="Oreiro E.G."/>
            <person name="Borja F.N."/>
            <person name="Dossa G.S."/>
            <person name="Mauleon R."/>
            <person name="Cruz C.V."/>
            <person name="Oliva R."/>
        </authorList>
    </citation>
    <scope>NUCLEOTIDE SEQUENCE [LARGE SCALE GENOMIC DNA]</scope>
    <source>
        <strain evidence="1 2">IRRI 6609</strain>
    </source>
</reference>
<organism evidence="1 2">
    <name type="scientific">Pseudomonas asplenii</name>
    <dbReference type="NCBI Taxonomy" id="53407"/>
    <lineage>
        <taxon>Bacteria</taxon>
        <taxon>Pseudomonadati</taxon>
        <taxon>Pseudomonadota</taxon>
        <taxon>Gammaproteobacteria</taxon>
        <taxon>Pseudomonadales</taxon>
        <taxon>Pseudomonadaceae</taxon>
        <taxon>Pseudomonas</taxon>
    </lineage>
</organism>
<dbReference type="OrthoDB" id="6837380at2"/>
<comment type="caution">
    <text evidence="1">The sequence shown here is derived from an EMBL/GenBank/DDBJ whole genome shotgun (WGS) entry which is preliminary data.</text>
</comment>
<dbReference type="STRING" id="50340.PF66_00593"/>
<dbReference type="Proteomes" id="UP000037931">
    <property type="component" value="Unassembled WGS sequence"/>
</dbReference>
<evidence type="ECO:0000313" key="1">
    <source>
        <dbReference type="EMBL" id="KPA92852.1"/>
    </source>
</evidence>
<protein>
    <submittedName>
        <fullName evidence="1">Uncharacterized protein</fullName>
    </submittedName>
</protein>
<dbReference type="PATRIC" id="fig|50340.43.peg.2599"/>
<proteinExistence type="predicted"/>
<dbReference type="AlphaFoldDB" id="A0A0N0VKK2"/>
<keyword evidence="2" id="KW-1185">Reference proteome</keyword>
<name>A0A0N0VKK2_9PSED</name>
<sequence length="206" mass="23509">MTAKNLVTAVFHFPPDYAIPARAQTRITLRNRDTHAILGTWSSADLPSRSPWRFVFELPQDLRYNSRIEIEFDMSVDGASLLADIRYNFRWRKDNQEASFHLSPPGYLYLSAALVPLIGTDENTLANLKLVALNDSGLPPYILCEEITLLKGAIPRYLRYDPSRVKPGQLYETQGSFGSRRKFTMKPIPRTVVLQKEKPQNLTLRA</sequence>
<dbReference type="RefSeq" id="WP_054058471.1">
    <property type="nucleotide sequence ID" value="NZ_JAQMZR010000002.1"/>
</dbReference>
<dbReference type="EMBL" id="JSYZ01000002">
    <property type="protein sequence ID" value="KPA92852.1"/>
    <property type="molecule type" value="Genomic_DNA"/>
</dbReference>